<organism evidence="1 2">
    <name type="scientific">Scortum barcoo</name>
    <name type="common">barcoo grunter</name>
    <dbReference type="NCBI Taxonomy" id="214431"/>
    <lineage>
        <taxon>Eukaryota</taxon>
        <taxon>Metazoa</taxon>
        <taxon>Chordata</taxon>
        <taxon>Craniata</taxon>
        <taxon>Vertebrata</taxon>
        <taxon>Euteleostomi</taxon>
        <taxon>Actinopterygii</taxon>
        <taxon>Neopterygii</taxon>
        <taxon>Teleostei</taxon>
        <taxon>Neoteleostei</taxon>
        <taxon>Acanthomorphata</taxon>
        <taxon>Eupercaria</taxon>
        <taxon>Centrarchiformes</taxon>
        <taxon>Terapontoidei</taxon>
        <taxon>Terapontidae</taxon>
        <taxon>Scortum</taxon>
    </lineage>
</organism>
<gene>
    <name evidence="1" type="ORF">L3Q82_005416</name>
</gene>
<accession>A0ACB8VC41</accession>
<proteinExistence type="predicted"/>
<comment type="caution">
    <text evidence="1">The sequence shown here is derived from an EMBL/GenBank/DDBJ whole genome shotgun (WGS) entry which is preliminary data.</text>
</comment>
<keyword evidence="2" id="KW-1185">Reference proteome</keyword>
<evidence type="ECO:0000313" key="2">
    <source>
        <dbReference type="Proteomes" id="UP000831701"/>
    </source>
</evidence>
<name>A0ACB8VC41_9TELE</name>
<dbReference type="Proteomes" id="UP000831701">
    <property type="component" value="Chromosome 23"/>
</dbReference>
<dbReference type="EMBL" id="CM041553">
    <property type="protein sequence ID" value="KAI3352462.1"/>
    <property type="molecule type" value="Genomic_DNA"/>
</dbReference>
<protein>
    <submittedName>
        <fullName evidence="1">Uncharacterized protein</fullName>
    </submittedName>
</protein>
<reference evidence="1" key="1">
    <citation type="submission" date="2022-04" db="EMBL/GenBank/DDBJ databases">
        <title>Jade perch genome.</title>
        <authorList>
            <person name="Chao B."/>
        </authorList>
    </citation>
    <scope>NUCLEOTIDE SEQUENCE</scope>
    <source>
        <strain evidence="1">CB-2022</strain>
    </source>
</reference>
<sequence length="209" mass="23532">MYSHMISTYRDMFAACVIALLCLASMIHSAPQDCQDVIQPLDQLDPDHLEGRWPLVAGSLSDPAHLEFFRNRNSSSITFSNASATSNIVYTPSVSAGGKCFYKSYNVSLEGSTLTFDVRDQVNLTLTFLHTSCPDCLVMRFDNESKKVLRLWLFSRRREVKQREMEEFKAQVECLNMPPPVVLDPAKELCPEQSNRNSAAAQTVEKQEG</sequence>
<evidence type="ECO:0000313" key="1">
    <source>
        <dbReference type="EMBL" id="KAI3352462.1"/>
    </source>
</evidence>